<keyword evidence="3" id="KW-0238">DNA-binding</keyword>
<evidence type="ECO:0000259" key="5">
    <source>
        <dbReference type="Pfam" id="PF01420"/>
    </source>
</evidence>
<dbReference type="PANTHER" id="PTHR43140">
    <property type="entry name" value="TYPE-1 RESTRICTION ENZYME ECOKI SPECIFICITY PROTEIN"/>
    <property type="match status" value="1"/>
</dbReference>
<dbReference type="PANTHER" id="PTHR43140:SF1">
    <property type="entry name" value="TYPE I RESTRICTION ENZYME ECOKI SPECIFICITY SUBUNIT"/>
    <property type="match status" value="1"/>
</dbReference>
<feature type="domain" description="Type I restriction modification DNA specificity" evidence="5">
    <location>
        <begin position="19"/>
        <end position="184"/>
    </location>
</feature>
<keyword evidence="4" id="KW-0175">Coiled coil</keyword>
<dbReference type="Proteomes" id="UP000283387">
    <property type="component" value="Unassembled WGS sequence"/>
</dbReference>
<organism evidence="6 7">
    <name type="scientific">Mangrovibacterium diazotrophicum</name>
    <dbReference type="NCBI Taxonomy" id="1261403"/>
    <lineage>
        <taxon>Bacteria</taxon>
        <taxon>Pseudomonadati</taxon>
        <taxon>Bacteroidota</taxon>
        <taxon>Bacteroidia</taxon>
        <taxon>Marinilabiliales</taxon>
        <taxon>Prolixibacteraceae</taxon>
        <taxon>Mangrovibacterium</taxon>
    </lineage>
</organism>
<comment type="similarity">
    <text evidence="1">Belongs to the type-I restriction system S methylase family.</text>
</comment>
<feature type="coiled-coil region" evidence="4">
    <location>
        <begin position="165"/>
        <end position="196"/>
    </location>
</feature>
<keyword evidence="2" id="KW-0680">Restriction system</keyword>
<feature type="domain" description="Type I restriction modification DNA specificity" evidence="5">
    <location>
        <begin position="220"/>
        <end position="383"/>
    </location>
</feature>
<dbReference type="CDD" id="cd17262">
    <property type="entry name" value="RMtype1_S_Aco12261I-TRD2-CR2"/>
    <property type="match status" value="1"/>
</dbReference>
<dbReference type="InterPro" id="IPR044946">
    <property type="entry name" value="Restrct_endonuc_typeI_TRD_sf"/>
</dbReference>
<dbReference type="GO" id="GO:0009307">
    <property type="term" value="P:DNA restriction-modification system"/>
    <property type="evidence" value="ECO:0007669"/>
    <property type="project" value="UniProtKB-KW"/>
</dbReference>
<dbReference type="Gene3D" id="3.90.220.20">
    <property type="entry name" value="DNA methylase specificity domains"/>
    <property type="match status" value="2"/>
</dbReference>
<keyword evidence="7" id="KW-1185">Reference proteome</keyword>
<dbReference type="Pfam" id="PF01420">
    <property type="entry name" value="Methylase_S"/>
    <property type="match status" value="2"/>
</dbReference>
<dbReference type="InterPro" id="IPR051212">
    <property type="entry name" value="Type-I_RE_S_subunit"/>
</dbReference>
<proteinExistence type="inferred from homology"/>
<dbReference type="EMBL" id="RAPN01000001">
    <property type="protein sequence ID" value="RKD90036.1"/>
    <property type="molecule type" value="Genomic_DNA"/>
</dbReference>
<evidence type="ECO:0000256" key="3">
    <source>
        <dbReference type="ARBA" id="ARBA00023125"/>
    </source>
</evidence>
<evidence type="ECO:0000313" key="7">
    <source>
        <dbReference type="Proteomes" id="UP000283387"/>
    </source>
</evidence>
<dbReference type="GO" id="GO:0003677">
    <property type="term" value="F:DNA binding"/>
    <property type="evidence" value="ECO:0007669"/>
    <property type="project" value="UniProtKB-KW"/>
</dbReference>
<evidence type="ECO:0000256" key="1">
    <source>
        <dbReference type="ARBA" id="ARBA00010923"/>
    </source>
</evidence>
<sequence>MKRYEKYKDSGIEWLGEIPENWKVVKIKHVLDNLNHRRIPLSSVERGDMTEHIYDYYGASGVIDKVDNFLFDEETILIGEDGANLLSRSKRLAFIASGKYWVNNHAHILKPKDGSIIYFSELLETIDYTPLIVGAAQPKLTQESLMNIEVIEPPKDEQTAIASYLDHKTAQIDALIEKKEQLIEKLKEQRQAIINEAVTKGLNPKAPLKDSGIEWLREIPEHWETTKLKYIGESITGITYSPDDVVDSGEYHKLVLRSSNIQDGKLELTNNVYVNKEINPKYYTQNGDILICSRNGSRDLIGKNIKIDERVSGETWGAFMTVFRSEFNDFVYYFFNSQIFKALSSLFLSSTINQLTIGVLNEFVIALPKDKEEQKKIVKYLNEKTSSLDDTIFKVQISIEKFKLYRQSLISEAVTGKIDVRDWETITTN</sequence>
<dbReference type="OrthoDB" id="667970at2"/>
<comment type="caution">
    <text evidence="6">The sequence shown here is derived from an EMBL/GenBank/DDBJ whole genome shotgun (WGS) entry which is preliminary data.</text>
</comment>
<dbReference type="SUPFAM" id="SSF116734">
    <property type="entry name" value="DNA methylase specificity domain"/>
    <property type="match status" value="2"/>
</dbReference>
<evidence type="ECO:0000313" key="6">
    <source>
        <dbReference type="EMBL" id="RKD90036.1"/>
    </source>
</evidence>
<dbReference type="Gene3D" id="1.10.287.1120">
    <property type="entry name" value="Bipartite methylase S protein"/>
    <property type="match status" value="1"/>
</dbReference>
<accession>A0A419W3I4</accession>
<evidence type="ECO:0000256" key="2">
    <source>
        <dbReference type="ARBA" id="ARBA00022747"/>
    </source>
</evidence>
<dbReference type="RefSeq" id="WP_120271474.1">
    <property type="nucleotide sequence ID" value="NZ_RAPN01000001.1"/>
</dbReference>
<dbReference type="AlphaFoldDB" id="A0A419W3I4"/>
<gene>
    <name evidence="6" type="ORF">BC643_0372</name>
</gene>
<dbReference type="CDD" id="cd17265">
    <property type="entry name" value="RMtype1_S_Eco4255III-TRD2-CR2_like"/>
    <property type="match status" value="1"/>
</dbReference>
<protein>
    <submittedName>
        <fullName evidence="6">Type I restriction enzyme S subunit</fullName>
    </submittedName>
</protein>
<dbReference type="InterPro" id="IPR000055">
    <property type="entry name" value="Restrct_endonuc_typeI_TRD"/>
</dbReference>
<evidence type="ECO:0000256" key="4">
    <source>
        <dbReference type="SAM" id="Coils"/>
    </source>
</evidence>
<name>A0A419W3I4_9BACT</name>
<reference evidence="6 7" key="1">
    <citation type="submission" date="2018-09" db="EMBL/GenBank/DDBJ databases">
        <title>Genomic Encyclopedia of Archaeal and Bacterial Type Strains, Phase II (KMG-II): from individual species to whole genera.</title>
        <authorList>
            <person name="Goeker M."/>
        </authorList>
    </citation>
    <scope>NUCLEOTIDE SEQUENCE [LARGE SCALE GENOMIC DNA]</scope>
    <source>
        <strain evidence="6 7">DSM 27148</strain>
    </source>
</reference>